<organism evidence="13 14">
    <name type="scientific">Phytophthora citrophthora</name>
    <dbReference type="NCBI Taxonomy" id="4793"/>
    <lineage>
        <taxon>Eukaryota</taxon>
        <taxon>Sar</taxon>
        <taxon>Stramenopiles</taxon>
        <taxon>Oomycota</taxon>
        <taxon>Peronosporomycetes</taxon>
        <taxon>Peronosporales</taxon>
        <taxon>Peronosporaceae</taxon>
        <taxon>Phytophthora</taxon>
    </lineage>
</organism>
<keyword evidence="9" id="KW-0464">Manganese</keyword>
<feature type="domain" description="EndoU" evidence="12">
    <location>
        <begin position="32"/>
        <end position="305"/>
    </location>
</feature>
<dbReference type="InterPro" id="IPR039787">
    <property type="entry name" value="ENDOU"/>
</dbReference>
<feature type="region of interest" description="Disordered" evidence="11">
    <location>
        <begin position="328"/>
        <end position="442"/>
    </location>
</feature>
<evidence type="ECO:0000256" key="9">
    <source>
        <dbReference type="ARBA" id="ARBA00023211"/>
    </source>
</evidence>
<evidence type="ECO:0000256" key="11">
    <source>
        <dbReference type="SAM" id="MobiDB-lite"/>
    </source>
</evidence>
<dbReference type="PANTHER" id="PTHR12439:SF11">
    <property type="entry name" value="URIDYLATE-SPECIFIC ENDORIBONUCLEASE"/>
    <property type="match status" value="1"/>
</dbReference>
<dbReference type="AlphaFoldDB" id="A0AAD9GNF8"/>
<gene>
    <name evidence="13" type="ORF">P3T76_006719</name>
</gene>
<feature type="region of interest" description="Disordered" evidence="11">
    <location>
        <begin position="923"/>
        <end position="1003"/>
    </location>
</feature>
<dbReference type="GO" id="GO:0016829">
    <property type="term" value="F:lyase activity"/>
    <property type="evidence" value="ECO:0007669"/>
    <property type="project" value="UniProtKB-KW"/>
</dbReference>
<keyword evidence="14" id="KW-1185">Reference proteome</keyword>
<dbReference type="EMBL" id="JASMQC010000011">
    <property type="protein sequence ID" value="KAK1941655.1"/>
    <property type="molecule type" value="Genomic_DNA"/>
</dbReference>
<dbReference type="CDD" id="cd21159">
    <property type="entry name" value="XendoU"/>
    <property type="match status" value="1"/>
</dbReference>
<evidence type="ECO:0000256" key="1">
    <source>
        <dbReference type="ARBA" id="ARBA00001936"/>
    </source>
</evidence>
<evidence type="ECO:0000256" key="2">
    <source>
        <dbReference type="ARBA" id="ARBA00010168"/>
    </source>
</evidence>
<dbReference type="PANTHER" id="PTHR12439">
    <property type="entry name" value="PLACENTAL PROTEIN 11-RELATED"/>
    <property type="match status" value="1"/>
</dbReference>
<evidence type="ECO:0000256" key="10">
    <source>
        <dbReference type="ARBA" id="ARBA00023239"/>
    </source>
</evidence>
<evidence type="ECO:0000256" key="5">
    <source>
        <dbReference type="ARBA" id="ARBA00022723"/>
    </source>
</evidence>
<comment type="caution">
    <text evidence="13">The sequence shown here is derived from an EMBL/GenBank/DDBJ whole genome shotgun (WGS) entry which is preliminary data.</text>
</comment>
<comment type="cofactor">
    <cofactor evidence="1">
        <name>Mn(2+)</name>
        <dbReference type="ChEBI" id="CHEBI:29035"/>
    </cofactor>
</comment>
<feature type="compositionally biased region" description="Basic and acidic residues" evidence="11">
    <location>
        <begin position="926"/>
        <end position="956"/>
    </location>
</feature>
<dbReference type="GO" id="GO:0004521">
    <property type="term" value="F:RNA endonuclease activity"/>
    <property type="evidence" value="ECO:0007669"/>
    <property type="project" value="InterPro"/>
</dbReference>
<protein>
    <submittedName>
        <fullName evidence="13">Poly(U)-specific endoribonuclease-B</fullName>
    </submittedName>
</protein>
<reference evidence="13" key="1">
    <citation type="submission" date="2023-08" db="EMBL/GenBank/DDBJ databases">
        <title>Reference Genome Resource for the Citrus Pathogen Phytophthora citrophthora.</title>
        <authorList>
            <person name="Moller H."/>
            <person name="Coetzee B."/>
            <person name="Rose L.J."/>
            <person name="Van Niekerk J.M."/>
        </authorList>
    </citation>
    <scope>NUCLEOTIDE SEQUENCE</scope>
    <source>
        <strain evidence="13">STE-U-9442</strain>
    </source>
</reference>
<keyword evidence="4" id="KW-0540">Nuclease</keyword>
<keyword evidence="5" id="KW-0479">Metal-binding</keyword>
<evidence type="ECO:0000256" key="6">
    <source>
        <dbReference type="ARBA" id="ARBA00022759"/>
    </source>
</evidence>
<evidence type="ECO:0000256" key="7">
    <source>
        <dbReference type="ARBA" id="ARBA00022801"/>
    </source>
</evidence>
<name>A0AAD9GNF8_9STRA</name>
<proteinExistence type="inferred from homology"/>
<dbReference type="PROSITE" id="PS51959">
    <property type="entry name" value="ENDOU"/>
    <property type="match status" value="1"/>
</dbReference>
<accession>A0AAD9GNF8</accession>
<evidence type="ECO:0000256" key="3">
    <source>
        <dbReference type="ARBA" id="ARBA00011245"/>
    </source>
</evidence>
<dbReference type="Proteomes" id="UP001259832">
    <property type="component" value="Unassembled WGS sequence"/>
</dbReference>
<keyword evidence="7" id="KW-0378">Hydrolase</keyword>
<dbReference type="InterPro" id="IPR018998">
    <property type="entry name" value="EndoU_C"/>
</dbReference>
<dbReference type="PROSITE" id="PS50096">
    <property type="entry name" value="IQ"/>
    <property type="match status" value="1"/>
</dbReference>
<feature type="compositionally biased region" description="Pro residues" evidence="11">
    <location>
        <begin position="336"/>
        <end position="360"/>
    </location>
</feature>
<evidence type="ECO:0000256" key="4">
    <source>
        <dbReference type="ARBA" id="ARBA00022722"/>
    </source>
</evidence>
<evidence type="ECO:0000256" key="8">
    <source>
        <dbReference type="ARBA" id="ARBA00022884"/>
    </source>
</evidence>
<evidence type="ECO:0000313" key="13">
    <source>
        <dbReference type="EMBL" id="KAK1941655.1"/>
    </source>
</evidence>
<dbReference type="InterPro" id="IPR037227">
    <property type="entry name" value="EndoU-like"/>
</dbReference>
<evidence type="ECO:0000259" key="12">
    <source>
        <dbReference type="PROSITE" id="PS51959"/>
    </source>
</evidence>
<keyword evidence="8" id="KW-0694">RNA-binding</keyword>
<dbReference type="Pfam" id="PF09412">
    <property type="entry name" value="XendoU"/>
    <property type="match status" value="1"/>
</dbReference>
<sequence length="1003" mass="111834">MASATPTCAYIAGIATSNLLSTNSPPFLTVSELKSLSAACNKLWELDTNRLEAGIHYELNLQEGKTAYARGDAALDPLFTFVDPSVFDRRTFKLLFDLLDNYERETGVTERVTPQELAENNTFLNAVIETAPMRYAHAWLVKNKKFTGDIKDFKKKLEFIWFGLYRREVRNDSSGFEHVFVGEEKNGKICGCHNWLQVYNEERNGRIDYRGYIRPRQRGCKFMEPHNKEQLITFQFQWEDEMKPVSTSLIGVSPEFEMALYTMCFLNGQENNQVQLGPYLCNIKCFTFGRGKDTKIGTAFPEALPLSDAQAATKIQAILRGRHARVQNPHVRRHQAPPPPPGAAWGPPPGGAATPAPQPPRSTGNAWAKPLSQPAAQAPAAPAPAGPKPTGAWAQPHKCQAKAVAMEAKGSGDRSENTHKSSKGRPDEADVNTDESEAPTPEVVALRHGYNQTYIVRSSKNNLHEVLFRCGNWCYSGKVDLGSSDLELADLPVVVPALQKQQASLQYLCEWKAMPSTSQYSPPLETLYDVYDFIGAELSSERIERKLMKAAEDHAWVDGDDDGNSKTFFELQSGGYDCFDGVDIVASKTFVRGLVLLVIYYQRSFYVVLQAADGEQPLLDVRFPDLSAHLQGIHLQSYREDDCSNMKKLTLWQAANAGKHQSPPKPLKVQCKDVSGTGYNQTFLIRRTPRMEGSTNTPSLREVLFRFGNWCYNGHVDLGPKLELSDIPIIIPMLRRQQSALTFMCEVSKMPATSLFTPSMEHLAEIVPAMQEEMSKAEQFVQTLAQTGGSFVKSKGNVGSWLEDDNVECFFEIAMAKCAAFQDVEAIASKIHVGGVVLVLLYYDYTFYVYLESGEEEQALLDTNFPDVSLQKEGVQLKTYRNGVSGCEELRRISLWKVENEFAEEEDEGEDAAAVDCITSRNKGQFRADPKEERRREEEVKSPTDSDAKVAKDMQSRKSALPHHIAPLKRPSAAATNLKGMPDSGMKAPWDDTGKPLGMRASK</sequence>
<keyword evidence="6" id="KW-0255">Endonuclease</keyword>
<dbReference type="GO" id="GO:0003723">
    <property type="term" value="F:RNA binding"/>
    <property type="evidence" value="ECO:0007669"/>
    <property type="project" value="UniProtKB-KW"/>
</dbReference>
<dbReference type="GO" id="GO:0016787">
    <property type="term" value="F:hydrolase activity"/>
    <property type="evidence" value="ECO:0007669"/>
    <property type="project" value="UniProtKB-KW"/>
</dbReference>
<dbReference type="SUPFAM" id="SSF142877">
    <property type="entry name" value="EndoU-like"/>
    <property type="match status" value="1"/>
</dbReference>
<dbReference type="GO" id="GO:0046872">
    <property type="term" value="F:metal ion binding"/>
    <property type="evidence" value="ECO:0007669"/>
    <property type="project" value="UniProtKB-KW"/>
</dbReference>
<feature type="compositionally biased region" description="Basic and acidic residues" evidence="11">
    <location>
        <begin position="410"/>
        <end position="428"/>
    </location>
</feature>
<comment type="similarity">
    <text evidence="2">Belongs to the ENDOU family.</text>
</comment>
<evidence type="ECO:0000313" key="14">
    <source>
        <dbReference type="Proteomes" id="UP001259832"/>
    </source>
</evidence>
<feature type="compositionally biased region" description="Low complexity" evidence="11">
    <location>
        <begin position="368"/>
        <end position="380"/>
    </location>
</feature>
<comment type="subunit">
    <text evidence="3">Monomer.</text>
</comment>
<keyword evidence="10" id="KW-0456">Lyase</keyword>